<keyword evidence="2" id="KW-1185">Reference proteome</keyword>
<sequence length="126" mass="14718">WPDSASGAGLMFFPEGRVRVHLCGQPVDMRKSYDGLYALTRSVLRQNPLSGHLFVFINRRATQMKVLYWDRTGFCLWAKRLERGRFLPDWQKVVTREMDWTDLKLMLEGIVPGAQRKRYQAPETAE</sequence>
<protein>
    <submittedName>
        <fullName evidence="1">IS66 family insertion sequence element accessory protein TnpB</fullName>
    </submittedName>
</protein>
<dbReference type="RefSeq" id="WP_215885040.1">
    <property type="nucleotide sequence ID" value="NZ_JAAOMP010000166.1"/>
</dbReference>
<dbReference type="Proteomes" id="UP000755654">
    <property type="component" value="Unassembled WGS sequence"/>
</dbReference>
<dbReference type="EMBL" id="JAAOMP010000166">
    <property type="protein sequence ID" value="MBU2761547.1"/>
    <property type="molecule type" value="Genomic_DNA"/>
</dbReference>
<gene>
    <name evidence="1" type="primary">tnpB</name>
    <name evidence="1" type="ORF">HAP95_15555</name>
</gene>
<comment type="caution">
    <text evidence="1">The sequence shown here is derived from an EMBL/GenBank/DDBJ whole genome shotgun (WGS) entry which is preliminary data.</text>
</comment>
<organism evidence="1 2">
    <name type="scientific">Acidithiobacillus sulfurivorans</name>
    <dbReference type="NCBI Taxonomy" id="1958756"/>
    <lineage>
        <taxon>Bacteria</taxon>
        <taxon>Pseudomonadati</taxon>
        <taxon>Pseudomonadota</taxon>
        <taxon>Acidithiobacillia</taxon>
        <taxon>Acidithiobacillales</taxon>
        <taxon>Acidithiobacillaceae</taxon>
        <taxon>Acidithiobacillus</taxon>
    </lineage>
</organism>
<evidence type="ECO:0000313" key="2">
    <source>
        <dbReference type="Proteomes" id="UP000755654"/>
    </source>
</evidence>
<proteinExistence type="predicted"/>
<dbReference type="PANTHER" id="PTHR36455:SF1">
    <property type="entry name" value="BLR8292 PROTEIN"/>
    <property type="match status" value="1"/>
</dbReference>
<evidence type="ECO:0000313" key="1">
    <source>
        <dbReference type="EMBL" id="MBU2761547.1"/>
    </source>
</evidence>
<reference evidence="1 2" key="1">
    <citation type="journal article" date="2021" name="ISME J.">
        <title>Genomic evolution of the class Acidithiobacillia: deep-branching Proteobacteria living in extreme acidic conditions.</title>
        <authorList>
            <person name="Moya-Beltran A."/>
            <person name="Beard S."/>
            <person name="Rojas-Villalobos C."/>
            <person name="Issotta F."/>
            <person name="Gallardo Y."/>
            <person name="Ulloa R."/>
            <person name="Giaveno A."/>
            <person name="Degli Esposti M."/>
            <person name="Johnson D.B."/>
            <person name="Quatrini R."/>
        </authorList>
    </citation>
    <scope>NUCLEOTIDE SEQUENCE [LARGE SCALE GENOMIC DNA]</scope>
    <source>
        <strain evidence="1 2">RW2</strain>
    </source>
</reference>
<feature type="non-terminal residue" evidence="1">
    <location>
        <position position="1"/>
    </location>
</feature>
<dbReference type="NCBIfam" id="NF033819">
    <property type="entry name" value="IS66_TnpB"/>
    <property type="match status" value="1"/>
</dbReference>
<name>A0ABS6A2F1_9PROT</name>
<dbReference type="PANTHER" id="PTHR36455">
    <property type="match status" value="1"/>
</dbReference>
<accession>A0ABS6A2F1</accession>
<dbReference type="InterPro" id="IPR008878">
    <property type="entry name" value="Transposase_IS66_Orf2"/>
</dbReference>
<dbReference type="Pfam" id="PF05717">
    <property type="entry name" value="TnpB_IS66"/>
    <property type="match status" value="1"/>
</dbReference>